<dbReference type="GO" id="GO:0009236">
    <property type="term" value="P:cobalamin biosynthetic process"/>
    <property type="evidence" value="ECO:0007669"/>
    <property type="project" value="UniProtKB-UniRule"/>
</dbReference>
<dbReference type="GO" id="GO:0043755">
    <property type="term" value="F:alpha-ribazole phosphatase activity"/>
    <property type="evidence" value="ECO:0007669"/>
    <property type="project" value="UniProtKB-UniRule"/>
</dbReference>
<organism evidence="4 5">
    <name type="scientific">Pelosinus propionicus DSM 13327</name>
    <dbReference type="NCBI Taxonomy" id="1123291"/>
    <lineage>
        <taxon>Bacteria</taxon>
        <taxon>Bacillati</taxon>
        <taxon>Bacillota</taxon>
        <taxon>Negativicutes</taxon>
        <taxon>Selenomonadales</taxon>
        <taxon>Sporomusaceae</taxon>
        <taxon>Pelosinus</taxon>
    </lineage>
</organism>
<protein>
    <recommendedName>
        <fullName evidence="1">Alpha-ribazole phosphatase</fullName>
        <ecNumber evidence="1">3.1.3.73</ecNumber>
    </recommendedName>
</protein>
<gene>
    <name evidence="4" type="ORF">SAMN04490355_1002155</name>
</gene>
<dbReference type="SUPFAM" id="SSF53254">
    <property type="entry name" value="Phosphoglycerate mutase-like"/>
    <property type="match status" value="1"/>
</dbReference>
<evidence type="ECO:0000256" key="3">
    <source>
        <dbReference type="PIRSR" id="PIRSR613078-2"/>
    </source>
</evidence>
<evidence type="ECO:0000313" key="5">
    <source>
        <dbReference type="Proteomes" id="UP000199520"/>
    </source>
</evidence>
<feature type="active site" description="Tele-phosphohistidine intermediate" evidence="2">
    <location>
        <position position="9"/>
    </location>
</feature>
<evidence type="ECO:0000313" key="4">
    <source>
        <dbReference type="EMBL" id="SFL36594.1"/>
    </source>
</evidence>
<dbReference type="Pfam" id="PF00300">
    <property type="entry name" value="His_Phos_1"/>
    <property type="match status" value="1"/>
</dbReference>
<dbReference type="InterPro" id="IPR017578">
    <property type="entry name" value="Ribazole_CobC"/>
</dbReference>
<evidence type="ECO:0000256" key="1">
    <source>
        <dbReference type="NCBIfam" id="TIGR03162"/>
    </source>
</evidence>
<dbReference type="InterPro" id="IPR029033">
    <property type="entry name" value="His_PPase_superfam"/>
</dbReference>
<dbReference type="EMBL" id="FOTS01000002">
    <property type="protein sequence ID" value="SFL36594.1"/>
    <property type="molecule type" value="Genomic_DNA"/>
</dbReference>
<dbReference type="CDD" id="cd07067">
    <property type="entry name" value="HP_PGM_like"/>
    <property type="match status" value="1"/>
</dbReference>
<name>A0A1I4H2V5_9FIRM</name>
<dbReference type="PANTHER" id="PTHR48100">
    <property type="entry name" value="BROAD-SPECIFICITY PHOSPHATASE YOR283W-RELATED"/>
    <property type="match status" value="1"/>
</dbReference>
<dbReference type="RefSeq" id="WP_090932341.1">
    <property type="nucleotide sequence ID" value="NZ_FOTS01000002.1"/>
</dbReference>
<accession>A0A1I4H2V5</accession>
<dbReference type="GO" id="GO:0005737">
    <property type="term" value="C:cytoplasm"/>
    <property type="evidence" value="ECO:0007669"/>
    <property type="project" value="TreeGrafter"/>
</dbReference>
<evidence type="ECO:0000256" key="2">
    <source>
        <dbReference type="PIRSR" id="PIRSR613078-1"/>
    </source>
</evidence>
<sequence length="206" mass="23352">MTRVIFVRHGQTSWNQEGKYQGHSDISLNERGVRQGNLVAKRLANEKISAIYSSDLLRAQQTAEAIAGYHGLSVITKPEFREINFGIWEGLTYQEIMEDWSEILTAMYDKPGEFGPPQGESFQAVKQRVTYALQECIKEHQEQNIVLVSHGGTMRVLLCAALAIGLDKMWSMRQDSSAINIIEYVDNRAIVALVNDTWHVRNINLD</sequence>
<keyword evidence="5" id="KW-1185">Reference proteome</keyword>
<dbReference type="InterPro" id="IPR050275">
    <property type="entry name" value="PGM_Phosphatase"/>
</dbReference>
<feature type="active site" description="Proton donor/acceptor" evidence="2">
    <location>
        <position position="82"/>
    </location>
</feature>
<dbReference type="NCBIfam" id="TIGR03162">
    <property type="entry name" value="ribazole_cobC"/>
    <property type="match status" value="1"/>
</dbReference>
<feature type="binding site" evidence="3">
    <location>
        <position position="58"/>
    </location>
    <ligand>
        <name>substrate</name>
    </ligand>
</feature>
<dbReference type="OrthoDB" id="9781415at2"/>
<dbReference type="InterPro" id="IPR013078">
    <property type="entry name" value="His_Pase_superF_clade-1"/>
</dbReference>
<dbReference type="PANTHER" id="PTHR48100:SF1">
    <property type="entry name" value="HISTIDINE PHOSPHATASE FAMILY PROTEIN-RELATED"/>
    <property type="match status" value="1"/>
</dbReference>
<proteinExistence type="predicted"/>
<dbReference type="EC" id="3.1.3.73" evidence="1"/>
<dbReference type="AlphaFoldDB" id="A0A1I4H2V5"/>
<reference evidence="5" key="1">
    <citation type="submission" date="2016-10" db="EMBL/GenBank/DDBJ databases">
        <authorList>
            <person name="Varghese N."/>
            <person name="Submissions S."/>
        </authorList>
    </citation>
    <scope>NUCLEOTIDE SEQUENCE [LARGE SCALE GENOMIC DNA]</scope>
    <source>
        <strain evidence="5">DSM 13327</strain>
    </source>
</reference>
<dbReference type="SMART" id="SM00855">
    <property type="entry name" value="PGAM"/>
    <property type="match status" value="1"/>
</dbReference>
<dbReference type="Gene3D" id="3.40.50.1240">
    <property type="entry name" value="Phosphoglycerate mutase-like"/>
    <property type="match status" value="1"/>
</dbReference>
<feature type="binding site" evidence="3">
    <location>
        <begin position="8"/>
        <end position="15"/>
    </location>
    <ligand>
        <name>substrate</name>
    </ligand>
</feature>
<dbReference type="STRING" id="1123291.SAMN04490355_1002155"/>
<dbReference type="Proteomes" id="UP000199520">
    <property type="component" value="Unassembled WGS sequence"/>
</dbReference>